<dbReference type="SUPFAM" id="SSF52777">
    <property type="entry name" value="CoA-dependent acyltransferases"/>
    <property type="match status" value="1"/>
</dbReference>
<evidence type="ECO:0000256" key="1">
    <source>
        <dbReference type="ARBA" id="ARBA00005005"/>
    </source>
</evidence>
<dbReference type="Gene3D" id="3.30.559.70">
    <property type="entry name" value="Choline/Carnitine o-acyltransferase, domain 2"/>
    <property type="match status" value="1"/>
</dbReference>
<dbReference type="PANTHER" id="PTHR22589">
    <property type="entry name" value="CARNITINE O-ACYLTRANSFERASE"/>
    <property type="match status" value="1"/>
</dbReference>
<dbReference type="GO" id="GO:0004092">
    <property type="term" value="F:carnitine O-acetyltransferase activity"/>
    <property type="evidence" value="ECO:0007669"/>
    <property type="project" value="TreeGrafter"/>
</dbReference>
<proteinExistence type="predicted"/>
<dbReference type="InterPro" id="IPR039551">
    <property type="entry name" value="Cho/carn_acyl_trans"/>
</dbReference>
<organism evidence="5 6">
    <name type="scientific">Meloidogyne javanica</name>
    <name type="common">Root-knot nematode worm</name>
    <dbReference type="NCBI Taxonomy" id="6303"/>
    <lineage>
        <taxon>Eukaryota</taxon>
        <taxon>Metazoa</taxon>
        <taxon>Ecdysozoa</taxon>
        <taxon>Nematoda</taxon>
        <taxon>Chromadorea</taxon>
        <taxon>Rhabditida</taxon>
        <taxon>Tylenchina</taxon>
        <taxon>Tylenchomorpha</taxon>
        <taxon>Tylenchoidea</taxon>
        <taxon>Meloidogynidae</taxon>
        <taxon>Meloidogyninae</taxon>
        <taxon>Meloidogyne</taxon>
        <taxon>Meloidogyne incognita group</taxon>
    </lineage>
</organism>
<dbReference type="SUPFAM" id="SSF53756">
    <property type="entry name" value="UDP-Glycosyltransferase/glycogen phosphorylase"/>
    <property type="match status" value="1"/>
</dbReference>
<dbReference type="InterPro" id="IPR000542">
    <property type="entry name" value="Carn_acyl_trans"/>
</dbReference>
<dbReference type="AlphaFoldDB" id="A0A915MF70"/>
<dbReference type="InterPro" id="IPR042572">
    <property type="entry name" value="Carn_acyl_trans_N"/>
</dbReference>
<keyword evidence="2" id="KW-0012">Acyltransferase</keyword>
<dbReference type="GO" id="GO:0005777">
    <property type="term" value="C:peroxisome"/>
    <property type="evidence" value="ECO:0007669"/>
    <property type="project" value="TreeGrafter"/>
</dbReference>
<dbReference type="InterPro" id="IPR042231">
    <property type="entry name" value="Cho/carn_acyl_trans_2"/>
</dbReference>
<evidence type="ECO:0000256" key="3">
    <source>
        <dbReference type="ARBA" id="ARBA00048999"/>
    </source>
</evidence>
<comment type="catalytic activity">
    <reaction evidence="3">
        <text>4,8-dimethylnonanoyl-CoA + (R)-carnitine = O-4,8-dimethylnonanoyl-(R)-carnitine + CoA</text>
        <dbReference type="Rhea" id="RHEA:44860"/>
        <dbReference type="ChEBI" id="CHEBI:16347"/>
        <dbReference type="ChEBI" id="CHEBI:57287"/>
        <dbReference type="ChEBI" id="CHEBI:77061"/>
        <dbReference type="ChEBI" id="CHEBI:84654"/>
    </reaction>
</comment>
<protein>
    <submittedName>
        <fullName evidence="6">Choline/carnitine acyltransferase domain-containing protein</fullName>
    </submittedName>
</protein>
<keyword evidence="5" id="KW-1185">Reference proteome</keyword>
<reference evidence="6" key="1">
    <citation type="submission" date="2022-11" db="UniProtKB">
        <authorList>
            <consortium name="WormBaseParasite"/>
        </authorList>
    </citation>
    <scope>IDENTIFICATION</scope>
</reference>
<keyword evidence="2" id="KW-0808">Transferase</keyword>
<evidence type="ECO:0000259" key="4">
    <source>
        <dbReference type="Pfam" id="PF00755"/>
    </source>
</evidence>
<evidence type="ECO:0000313" key="5">
    <source>
        <dbReference type="Proteomes" id="UP000887561"/>
    </source>
</evidence>
<evidence type="ECO:0000256" key="2">
    <source>
        <dbReference type="ARBA" id="ARBA00023315"/>
    </source>
</evidence>
<comment type="pathway">
    <text evidence="1">Lipid metabolism; fatty acid beta-oxidation.</text>
</comment>
<accession>A0A915MF70</accession>
<dbReference type="WBParaSite" id="scaffold35312_cov257.g22380">
    <property type="protein sequence ID" value="scaffold35312_cov257.g22380"/>
    <property type="gene ID" value="scaffold35312_cov257.g22380"/>
</dbReference>
<sequence>MLVYKRAGGQPLESKDFEFNFEINYIPINEGKLDKYSGDPFGQFKGTKDYFVVGIYEEVIKNNETFNDLYQQGYDIGIAEFNVMAGAFALFEALNIKNTFDVSASILLPSYLQFLNINVKEFHIPEFYFPEPKDWIKNKDGIWRINSQRVLENRNKHDEENTKIKELFEYSTRSFEKLFWGTGHINFILPSTLAVLFDKIKYHFINQHPLGNFQNYPDHEKVGYIGGIIVEGRGILTEPKIIDENEAMYAGVPIICIPDGGDQFYNASIVEQLGIGIYIKMDYVNINYQNFGRSLMTISQLYKKVLSSSYNFKLVPRSTLRTFERMRIDPNTPKIKLNNVATTEITANDLPKLPVPQLEHTIEKFLKFCKPILGPEDYGETAKIANEFKESIEAKRLQKILEKRAQKLDNWLTPWWLDIAYLSARTPLPVVTSPGITFPY</sequence>
<dbReference type="PANTHER" id="PTHR22589:SF103">
    <property type="entry name" value="CARNITINE O-ACETYL-TRANSFERASE, ISOFORM A-RELATED"/>
    <property type="match status" value="1"/>
</dbReference>
<feature type="domain" description="Choline/carnitine acyltransferase" evidence="4">
    <location>
        <begin position="353"/>
        <end position="439"/>
    </location>
</feature>
<name>A0A915MF70_MELJA</name>
<dbReference type="Proteomes" id="UP000887561">
    <property type="component" value="Unplaced"/>
</dbReference>
<dbReference type="Gene3D" id="3.40.50.2000">
    <property type="entry name" value="Glycogen Phosphorylase B"/>
    <property type="match status" value="1"/>
</dbReference>
<evidence type="ECO:0000313" key="6">
    <source>
        <dbReference type="WBParaSite" id="scaffold35312_cov257.g22380"/>
    </source>
</evidence>
<dbReference type="GO" id="GO:0019254">
    <property type="term" value="P:carnitine metabolic process, CoA-linked"/>
    <property type="evidence" value="ECO:0007669"/>
    <property type="project" value="TreeGrafter"/>
</dbReference>
<dbReference type="Pfam" id="PF00755">
    <property type="entry name" value="Carn_acyltransf"/>
    <property type="match status" value="1"/>
</dbReference>
<dbReference type="Gene3D" id="1.10.275.20">
    <property type="entry name" value="Choline/Carnitine o-acyltransferase"/>
    <property type="match status" value="1"/>
</dbReference>